<dbReference type="Pfam" id="PF10509">
    <property type="entry name" value="GalKase_gal_bdg"/>
    <property type="match status" value="1"/>
</dbReference>
<gene>
    <name evidence="7" type="ORF">J2S15_002466</name>
</gene>
<dbReference type="GO" id="GO:0004335">
    <property type="term" value="F:galactokinase activity"/>
    <property type="evidence" value="ECO:0007669"/>
    <property type="project" value="UniProtKB-EC"/>
</dbReference>
<comment type="similarity">
    <text evidence="1">Belongs to the GHMP kinase family. GalK subfamily.</text>
</comment>
<dbReference type="SUPFAM" id="SSF54211">
    <property type="entry name" value="Ribosomal protein S5 domain 2-like"/>
    <property type="match status" value="1"/>
</dbReference>
<accession>A0ABU0E4S0</accession>
<dbReference type="Proteomes" id="UP001230220">
    <property type="component" value="Unassembled WGS sequence"/>
</dbReference>
<dbReference type="Pfam" id="PF00288">
    <property type="entry name" value="GHMP_kinases_N"/>
    <property type="match status" value="1"/>
</dbReference>
<dbReference type="PANTHER" id="PTHR10457">
    <property type="entry name" value="MEVALONATE KINASE/GALACTOKINASE"/>
    <property type="match status" value="1"/>
</dbReference>
<keyword evidence="2" id="KW-0547">Nucleotide-binding</keyword>
<dbReference type="PRINTS" id="PR00473">
    <property type="entry name" value="GALCTOKINASE"/>
</dbReference>
<keyword evidence="3" id="KW-0418">Kinase</keyword>
<dbReference type="InterPro" id="IPR019539">
    <property type="entry name" value="GalKase_N"/>
</dbReference>
<dbReference type="Gene3D" id="3.30.230.10">
    <property type="match status" value="1"/>
</dbReference>
<dbReference type="EC" id="2.7.1.6" evidence="7"/>
<evidence type="ECO:0000259" key="6">
    <source>
        <dbReference type="Pfam" id="PF10509"/>
    </source>
</evidence>
<feature type="domain" description="GHMP kinase N-terminal" evidence="5">
    <location>
        <begin position="127"/>
        <end position="215"/>
    </location>
</feature>
<name>A0ABU0E4S0_9FIRM</name>
<dbReference type="InterPro" id="IPR036554">
    <property type="entry name" value="GHMP_kinase_C_sf"/>
</dbReference>
<proteinExistence type="inferred from homology"/>
<dbReference type="PIRSF" id="PIRSF000530">
    <property type="entry name" value="Galactokinase"/>
    <property type="match status" value="1"/>
</dbReference>
<comment type="caution">
    <text evidence="7">The sequence shown here is derived from an EMBL/GenBank/DDBJ whole genome shotgun (WGS) entry which is preliminary data.</text>
</comment>
<dbReference type="InterPro" id="IPR014721">
    <property type="entry name" value="Ribsml_uS5_D2-typ_fold_subgr"/>
</dbReference>
<dbReference type="InterPro" id="IPR000705">
    <property type="entry name" value="Galactokinase"/>
</dbReference>
<dbReference type="PRINTS" id="PR00959">
    <property type="entry name" value="MEVGALKINASE"/>
</dbReference>
<keyword evidence="7" id="KW-0808">Transferase</keyword>
<evidence type="ECO:0000256" key="3">
    <source>
        <dbReference type="ARBA" id="ARBA00022777"/>
    </source>
</evidence>
<evidence type="ECO:0000256" key="1">
    <source>
        <dbReference type="ARBA" id="ARBA00006566"/>
    </source>
</evidence>
<evidence type="ECO:0000256" key="2">
    <source>
        <dbReference type="ARBA" id="ARBA00022741"/>
    </source>
</evidence>
<dbReference type="InterPro" id="IPR006204">
    <property type="entry name" value="GHMP_kinase_N_dom"/>
</dbReference>
<feature type="domain" description="Galactokinase N-terminal" evidence="6">
    <location>
        <begin position="43"/>
        <end position="91"/>
    </location>
</feature>
<evidence type="ECO:0000256" key="4">
    <source>
        <dbReference type="ARBA" id="ARBA00022840"/>
    </source>
</evidence>
<sequence length="426" mass="47774">MENLYTVIERIEDGFFDKKFEELYVDKAVSERQKERYVSLLNQYHEEFVIDDVSIYSAPGRTEVGGNHTDHQHGRVLAAAVNMDTVAIVSKREDNIVHIISEGFNIKKVDISNLEINEKEAGTSEALIRGVCARIKELGFEVGGFSAYMSSEVLEGAGLSSSAAFEVLIGTIISGEYNDNAIDAVEIAKIGQYSENNYFMKPCGLMDQMASSVGGFITIDFKDPEKPVVEKINYDFDSSKHSLCIVDTKGSHADLTDDYASIPTEMKKVANYFGKDYLREVDINEFYSDITSLRELCGDRSVLRAYHFFNENERVVDQVNALNSKDFDRFKELVKDSGNSSFKYLQNVYTPKDVEEQNLAIALAISEKILTDNGVCRVHGGGFAGTIQAYVPNELLNEYKEAMEKVFGENSCHVLKVRPYGGYQFI</sequence>
<dbReference type="PANTHER" id="PTHR10457:SF7">
    <property type="entry name" value="GALACTOKINASE-RELATED"/>
    <property type="match status" value="1"/>
</dbReference>
<dbReference type="SUPFAM" id="SSF55060">
    <property type="entry name" value="GHMP Kinase, C-terminal domain"/>
    <property type="match status" value="1"/>
</dbReference>
<evidence type="ECO:0000313" key="8">
    <source>
        <dbReference type="Proteomes" id="UP001230220"/>
    </source>
</evidence>
<dbReference type="EMBL" id="JAUSUR010000004">
    <property type="protein sequence ID" value="MDQ0361716.1"/>
    <property type="molecule type" value="Genomic_DNA"/>
</dbReference>
<dbReference type="InterPro" id="IPR006206">
    <property type="entry name" value="Mevalonate/galactokinase"/>
</dbReference>
<dbReference type="Gene3D" id="3.30.70.890">
    <property type="entry name" value="GHMP kinase, C-terminal domain"/>
    <property type="match status" value="1"/>
</dbReference>
<evidence type="ECO:0000313" key="7">
    <source>
        <dbReference type="EMBL" id="MDQ0361716.1"/>
    </source>
</evidence>
<evidence type="ECO:0000259" key="5">
    <source>
        <dbReference type="Pfam" id="PF00288"/>
    </source>
</evidence>
<keyword evidence="4" id="KW-0067">ATP-binding</keyword>
<dbReference type="InterPro" id="IPR020568">
    <property type="entry name" value="Ribosomal_Su5_D2-typ_SF"/>
</dbReference>
<organism evidence="7 8">
    <name type="scientific">Breznakia pachnodae</name>
    <dbReference type="NCBI Taxonomy" id="265178"/>
    <lineage>
        <taxon>Bacteria</taxon>
        <taxon>Bacillati</taxon>
        <taxon>Bacillota</taxon>
        <taxon>Erysipelotrichia</taxon>
        <taxon>Erysipelotrichales</taxon>
        <taxon>Erysipelotrichaceae</taxon>
        <taxon>Breznakia</taxon>
    </lineage>
</organism>
<reference evidence="7 8" key="1">
    <citation type="submission" date="2023-07" db="EMBL/GenBank/DDBJ databases">
        <title>Genomic Encyclopedia of Type Strains, Phase IV (KMG-IV): sequencing the most valuable type-strain genomes for metagenomic binning, comparative biology and taxonomic classification.</title>
        <authorList>
            <person name="Goeker M."/>
        </authorList>
    </citation>
    <scope>NUCLEOTIDE SEQUENCE [LARGE SCALE GENOMIC DNA]</scope>
    <source>
        <strain evidence="7 8">DSM 16784</strain>
    </source>
</reference>
<dbReference type="RefSeq" id="WP_307408680.1">
    <property type="nucleotide sequence ID" value="NZ_JAUSUR010000004.1"/>
</dbReference>
<keyword evidence="8" id="KW-1185">Reference proteome</keyword>
<protein>
    <submittedName>
        <fullName evidence="7">Galactokinase</fullName>
        <ecNumber evidence="7">2.7.1.6</ecNumber>
    </submittedName>
</protein>